<evidence type="ECO:0000256" key="10">
    <source>
        <dbReference type="ARBA" id="ARBA00022815"/>
    </source>
</evidence>
<dbReference type="PANTHER" id="PTHR16866:SF2">
    <property type="entry name" value="GASTRIN-RELEASING PEPTIDE"/>
    <property type="match status" value="1"/>
</dbReference>
<evidence type="ECO:0000256" key="5">
    <source>
        <dbReference type="ARBA" id="ARBA00016270"/>
    </source>
</evidence>
<keyword evidence="6" id="KW-0964">Secreted</keyword>
<keyword evidence="8" id="KW-0165">Cleavage on pair of basic residues</keyword>
<comment type="function">
    <text evidence="13">Induces an itch response through activation of receptors present on mast cells, triggering mast cell degranulation.</text>
</comment>
<keyword evidence="9" id="KW-0732">Signal</keyword>
<dbReference type="FunCoup" id="A0A2U4BI05">
    <property type="interactions" value="37"/>
</dbReference>
<feature type="compositionally biased region" description="Gly residues" evidence="14">
    <location>
        <begin position="42"/>
        <end position="56"/>
    </location>
</feature>
<keyword evidence="11" id="KW-0966">Cell projection</keyword>
<dbReference type="InParanoid" id="A0A2U4BI05"/>
<dbReference type="CTD" id="2922"/>
<feature type="compositionally biased region" description="Low complexity" evidence="14">
    <location>
        <begin position="57"/>
        <end position="68"/>
    </location>
</feature>
<evidence type="ECO:0000256" key="2">
    <source>
        <dbReference type="ARBA" id="ARBA00004487"/>
    </source>
</evidence>
<evidence type="ECO:0000313" key="16">
    <source>
        <dbReference type="RefSeq" id="XP_019792714.2"/>
    </source>
</evidence>
<evidence type="ECO:0000256" key="14">
    <source>
        <dbReference type="SAM" id="MobiDB-lite"/>
    </source>
</evidence>
<dbReference type="GO" id="GO:0007218">
    <property type="term" value="P:neuropeptide signaling pathway"/>
    <property type="evidence" value="ECO:0007669"/>
    <property type="project" value="InterPro"/>
</dbReference>
<dbReference type="STRING" id="9739.ENSTTRP00000007258"/>
<keyword evidence="12" id="KW-0968">Cytoplasmic vesicle</keyword>
<evidence type="ECO:0000256" key="4">
    <source>
        <dbReference type="ARBA" id="ARBA00010012"/>
    </source>
</evidence>
<feature type="region of interest" description="Disordered" evidence="14">
    <location>
        <begin position="1"/>
        <end position="71"/>
    </location>
</feature>
<dbReference type="GO" id="GO:0031410">
    <property type="term" value="C:cytoplasmic vesicle"/>
    <property type="evidence" value="ECO:0007669"/>
    <property type="project" value="UniProtKB-SubCell"/>
</dbReference>
<keyword evidence="7" id="KW-0467">Mast cell degranulation</keyword>
<evidence type="ECO:0000256" key="12">
    <source>
        <dbReference type="ARBA" id="ARBA00023329"/>
    </source>
</evidence>
<dbReference type="PROSITE" id="PS00257">
    <property type="entry name" value="BOMBESIN"/>
    <property type="match status" value="1"/>
</dbReference>
<comment type="subcellular location">
    <subcellularLocation>
        <location evidence="2">Cell projection</location>
        <location evidence="2">Neuron projection</location>
    </subcellularLocation>
    <subcellularLocation>
        <location evidence="1">Cytoplasmic vesicle</location>
        <location evidence="1">Secretory vesicle lumen</location>
    </subcellularLocation>
    <subcellularLocation>
        <location evidence="3">Secreted</location>
    </subcellularLocation>
</comment>
<accession>A0A2U4BI05</accession>
<dbReference type="InterPro" id="IPR000874">
    <property type="entry name" value="Bombesin"/>
</dbReference>
<dbReference type="Proteomes" id="UP000245320">
    <property type="component" value="Chromosome 13"/>
</dbReference>
<dbReference type="GeneID" id="101319365"/>
<evidence type="ECO:0000256" key="1">
    <source>
        <dbReference type="ARBA" id="ARBA00004263"/>
    </source>
</evidence>
<sequence length="232" mass="24875">MIFGDRCPSAPARSRETSERWGRRWRIPLRPRPGLHIKSGHRGGCSSGAGGGGGGAPLRSRSSRLSSAVEAHSPPSLAAALRGLPAGTMRGRDFPLVLLALVLCQAPRGPAAPVSAGGGTLLAKMYPRGNHWAVGHLMGKKSTGESLYVYEGGSLKEQLREYIRWQEATRNLLSLLEAKGTRSHQPPQRVPWAFASPPGIQRAAATLKTWDRGSKLVDSPGSQREGRNPQLN</sequence>
<protein>
    <recommendedName>
        <fullName evidence="5">Gastrin-releasing peptide</fullName>
    </recommendedName>
</protein>
<dbReference type="Pfam" id="PF02044">
    <property type="entry name" value="Bombesin"/>
    <property type="match status" value="1"/>
</dbReference>
<dbReference type="GO" id="GO:0005184">
    <property type="term" value="F:neuropeptide hormone activity"/>
    <property type="evidence" value="ECO:0007669"/>
    <property type="project" value="TreeGrafter"/>
</dbReference>
<gene>
    <name evidence="16" type="primary">GRP</name>
</gene>
<evidence type="ECO:0000256" key="8">
    <source>
        <dbReference type="ARBA" id="ARBA00022685"/>
    </source>
</evidence>
<organism evidence="15 16">
    <name type="scientific">Tursiops truncatus</name>
    <name type="common">Atlantic bottle-nosed dolphin</name>
    <name type="synonym">Delphinus truncatus</name>
    <dbReference type="NCBI Taxonomy" id="9739"/>
    <lineage>
        <taxon>Eukaryota</taxon>
        <taxon>Metazoa</taxon>
        <taxon>Chordata</taxon>
        <taxon>Craniata</taxon>
        <taxon>Vertebrata</taxon>
        <taxon>Euteleostomi</taxon>
        <taxon>Mammalia</taxon>
        <taxon>Eutheria</taxon>
        <taxon>Laurasiatheria</taxon>
        <taxon>Artiodactyla</taxon>
        <taxon>Whippomorpha</taxon>
        <taxon>Cetacea</taxon>
        <taxon>Odontoceti</taxon>
        <taxon>Delphinidae</taxon>
        <taxon>Tursiops</taxon>
    </lineage>
</organism>
<dbReference type="PANTHER" id="PTHR16866">
    <property type="entry name" value="GASTRIN-RELEASING PEPTIDE"/>
    <property type="match status" value="1"/>
</dbReference>
<dbReference type="GO" id="GO:0005615">
    <property type="term" value="C:extracellular space"/>
    <property type="evidence" value="ECO:0007669"/>
    <property type="project" value="TreeGrafter"/>
</dbReference>
<keyword evidence="15" id="KW-1185">Reference proteome</keyword>
<dbReference type="RefSeq" id="XP_019792714.2">
    <property type="nucleotide sequence ID" value="XM_019937155.2"/>
</dbReference>
<dbReference type="GO" id="GO:0043005">
    <property type="term" value="C:neuron projection"/>
    <property type="evidence" value="ECO:0007669"/>
    <property type="project" value="UniProtKB-SubCell"/>
</dbReference>
<feature type="compositionally biased region" description="Basic and acidic residues" evidence="14">
    <location>
        <begin position="13"/>
        <end position="22"/>
    </location>
</feature>
<name>A0A2U4BI05_TURTR</name>
<dbReference type="GO" id="GO:0043303">
    <property type="term" value="P:mast cell degranulation"/>
    <property type="evidence" value="ECO:0007669"/>
    <property type="project" value="UniProtKB-KW"/>
</dbReference>
<reference evidence="16" key="1">
    <citation type="submission" date="2025-08" db="UniProtKB">
        <authorList>
            <consortium name="RefSeq"/>
        </authorList>
    </citation>
    <scope>IDENTIFICATION</scope>
    <source>
        <tissue evidence="16">Spleen</tissue>
    </source>
</reference>
<feature type="region of interest" description="Disordered" evidence="14">
    <location>
        <begin position="211"/>
        <end position="232"/>
    </location>
</feature>
<dbReference type="AlphaFoldDB" id="A0A2U4BI05"/>
<evidence type="ECO:0000256" key="7">
    <source>
        <dbReference type="ARBA" id="ARBA00022675"/>
    </source>
</evidence>
<evidence type="ECO:0000256" key="13">
    <source>
        <dbReference type="ARBA" id="ARBA00033733"/>
    </source>
</evidence>
<proteinExistence type="inferred from homology"/>
<evidence type="ECO:0000256" key="6">
    <source>
        <dbReference type="ARBA" id="ARBA00022525"/>
    </source>
</evidence>
<feature type="compositionally biased region" description="Basic residues" evidence="14">
    <location>
        <begin position="23"/>
        <end position="41"/>
    </location>
</feature>
<evidence type="ECO:0000256" key="11">
    <source>
        <dbReference type="ARBA" id="ARBA00023273"/>
    </source>
</evidence>
<evidence type="ECO:0000256" key="3">
    <source>
        <dbReference type="ARBA" id="ARBA00004613"/>
    </source>
</evidence>
<evidence type="ECO:0000313" key="15">
    <source>
        <dbReference type="Proteomes" id="UP000245320"/>
    </source>
</evidence>
<keyword evidence="10" id="KW-0027">Amidation</keyword>
<dbReference type="OrthoDB" id="9879745at2759"/>
<evidence type="ECO:0000256" key="9">
    <source>
        <dbReference type="ARBA" id="ARBA00022729"/>
    </source>
</evidence>
<comment type="similarity">
    <text evidence="4">Belongs to the bombesin/neuromedin-B/ranatensin family.</text>
</comment>